<gene>
    <name evidence="2" type="ORF">A7K91_04375</name>
</gene>
<dbReference type="STRING" id="1844972.A7K91_04375"/>
<evidence type="ECO:0000313" key="3">
    <source>
        <dbReference type="Proteomes" id="UP000092024"/>
    </source>
</evidence>
<name>A0A1A5YGP9_9BACL</name>
<organism evidence="2 3">
    <name type="scientific">Paenibacillus oryzae</name>
    <dbReference type="NCBI Taxonomy" id="1844972"/>
    <lineage>
        <taxon>Bacteria</taxon>
        <taxon>Bacillati</taxon>
        <taxon>Bacillota</taxon>
        <taxon>Bacilli</taxon>
        <taxon>Bacillales</taxon>
        <taxon>Paenibacillaceae</taxon>
        <taxon>Paenibacillus</taxon>
    </lineage>
</organism>
<comment type="caution">
    <text evidence="2">The sequence shown here is derived from an EMBL/GenBank/DDBJ whole genome shotgun (WGS) entry which is preliminary data.</text>
</comment>
<proteinExistence type="predicted"/>
<dbReference type="Proteomes" id="UP000092024">
    <property type="component" value="Unassembled WGS sequence"/>
</dbReference>
<keyword evidence="3" id="KW-1185">Reference proteome</keyword>
<dbReference type="EMBL" id="LYPA01000064">
    <property type="protein sequence ID" value="OBR64826.1"/>
    <property type="molecule type" value="Genomic_DNA"/>
</dbReference>
<reference evidence="2 3" key="1">
    <citation type="submission" date="2016-05" db="EMBL/GenBank/DDBJ databases">
        <title>Paenibacillus oryzae. sp. nov., isolated from the rice root.</title>
        <authorList>
            <person name="Zhang J."/>
            <person name="Zhang X."/>
        </authorList>
    </citation>
    <scope>NUCLEOTIDE SEQUENCE [LARGE SCALE GENOMIC DNA]</scope>
    <source>
        <strain evidence="2 3">1DrF-4</strain>
    </source>
</reference>
<feature type="compositionally biased region" description="Polar residues" evidence="1">
    <location>
        <begin position="30"/>
        <end position="41"/>
    </location>
</feature>
<accession>A0A1A5YGP9</accession>
<evidence type="ECO:0000256" key="1">
    <source>
        <dbReference type="SAM" id="MobiDB-lite"/>
    </source>
</evidence>
<dbReference type="AlphaFoldDB" id="A0A1A5YGP9"/>
<protein>
    <submittedName>
        <fullName evidence="2">Uncharacterized protein</fullName>
    </submittedName>
</protein>
<feature type="region of interest" description="Disordered" evidence="1">
    <location>
        <begin position="17"/>
        <end position="41"/>
    </location>
</feature>
<evidence type="ECO:0000313" key="2">
    <source>
        <dbReference type="EMBL" id="OBR64826.1"/>
    </source>
</evidence>
<sequence>MRANYWFRGKANEGIDEGLDTEHGRGFGRNSGQAGRSAASSITAAEAGNPLLKWAPGSFLPICSDALKQKNSFLVKRSVLYYNEQRCYGIKTTPDANWPGIEGGAFT</sequence>